<dbReference type="PROSITE" id="PS50088">
    <property type="entry name" value="ANK_REPEAT"/>
    <property type="match status" value="3"/>
</dbReference>
<dbReference type="EMBL" id="OV725079">
    <property type="protein sequence ID" value="CAH1397053.1"/>
    <property type="molecule type" value="Genomic_DNA"/>
</dbReference>
<keyword evidence="1" id="KW-0677">Repeat</keyword>
<dbReference type="Proteomes" id="UP001152798">
    <property type="component" value="Chromosome 3"/>
</dbReference>
<dbReference type="InterPro" id="IPR036770">
    <property type="entry name" value="Ankyrin_rpt-contain_sf"/>
</dbReference>
<dbReference type="OrthoDB" id="6612791at2759"/>
<keyword evidence="5" id="KW-1185">Reference proteome</keyword>
<dbReference type="SMART" id="SM00248">
    <property type="entry name" value="ANK"/>
    <property type="match status" value="5"/>
</dbReference>
<dbReference type="PANTHER" id="PTHR24180:SF45">
    <property type="entry name" value="POLY [ADP-RIBOSE] POLYMERASE TANKYRASE"/>
    <property type="match status" value="1"/>
</dbReference>
<dbReference type="InterPro" id="IPR002110">
    <property type="entry name" value="Ankyrin_rpt"/>
</dbReference>
<keyword evidence="2 3" id="KW-0040">ANK repeat</keyword>
<dbReference type="PANTHER" id="PTHR24180">
    <property type="entry name" value="CYCLIN-DEPENDENT KINASE INHIBITOR 2C-RELATED"/>
    <property type="match status" value="1"/>
</dbReference>
<dbReference type="SMART" id="SM00696">
    <property type="entry name" value="DM9"/>
    <property type="match status" value="1"/>
</dbReference>
<dbReference type="InterPro" id="IPR006616">
    <property type="entry name" value="DM9_repeat"/>
</dbReference>
<gene>
    <name evidence="4" type="ORF">NEZAVI_LOCUS6982</name>
</gene>
<evidence type="ECO:0000313" key="5">
    <source>
        <dbReference type="Proteomes" id="UP001152798"/>
    </source>
</evidence>
<dbReference type="Gene3D" id="1.25.40.20">
    <property type="entry name" value="Ankyrin repeat-containing domain"/>
    <property type="match status" value="2"/>
</dbReference>
<feature type="repeat" description="ANK" evidence="3">
    <location>
        <begin position="111"/>
        <end position="143"/>
    </location>
</feature>
<feature type="repeat" description="ANK" evidence="3">
    <location>
        <begin position="144"/>
        <end position="176"/>
    </location>
</feature>
<evidence type="ECO:0000313" key="4">
    <source>
        <dbReference type="EMBL" id="CAH1397053.1"/>
    </source>
</evidence>
<dbReference type="InterPro" id="IPR051637">
    <property type="entry name" value="Ank_repeat_dom-contain_49"/>
</dbReference>
<dbReference type="PRINTS" id="PR01415">
    <property type="entry name" value="ANKYRIN"/>
</dbReference>
<reference evidence="4" key="1">
    <citation type="submission" date="2022-01" db="EMBL/GenBank/DDBJ databases">
        <authorList>
            <person name="King R."/>
        </authorList>
    </citation>
    <scope>NUCLEOTIDE SEQUENCE</scope>
</reference>
<dbReference type="Pfam" id="PF12796">
    <property type="entry name" value="Ank_2"/>
    <property type="match status" value="1"/>
</dbReference>
<name>A0A9P0H7X5_NEZVI</name>
<organism evidence="4 5">
    <name type="scientific">Nezara viridula</name>
    <name type="common">Southern green stink bug</name>
    <name type="synonym">Cimex viridulus</name>
    <dbReference type="NCBI Taxonomy" id="85310"/>
    <lineage>
        <taxon>Eukaryota</taxon>
        <taxon>Metazoa</taxon>
        <taxon>Ecdysozoa</taxon>
        <taxon>Arthropoda</taxon>
        <taxon>Hexapoda</taxon>
        <taxon>Insecta</taxon>
        <taxon>Pterygota</taxon>
        <taxon>Neoptera</taxon>
        <taxon>Paraneoptera</taxon>
        <taxon>Hemiptera</taxon>
        <taxon>Heteroptera</taxon>
        <taxon>Panheteroptera</taxon>
        <taxon>Pentatomomorpha</taxon>
        <taxon>Pentatomoidea</taxon>
        <taxon>Pentatomidae</taxon>
        <taxon>Pentatominae</taxon>
        <taxon>Nezara</taxon>
    </lineage>
</organism>
<protein>
    <submittedName>
        <fullName evidence="4">Uncharacterized protein</fullName>
    </submittedName>
</protein>
<feature type="repeat" description="ANK" evidence="3">
    <location>
        <begin position="78"/>
        <end position="110"/>
    </location>
</feature>
<dbReference type="Pfam" id="PF00023">
    <property type="entry name" value="Ank"/>
    <property type="match status" value="1"/>
</dbReference>
<sequence>MVSAFPALVFLGTYIFHQDEIPENERSKLTDNSTLSVKWCCNSSIFDPLATASIRGYPEEVERILKEDPKNIDIQEEGGLTSLHWASIRGHVDVVKKLLEYGANVSSTDEDNNTALHMAALSGNLEVVHILLVSGSPINAQNMFGDTPLHLAVKQGHFDSVETLLSHGASTNIFNYKKKTPLGLAVTKRNEPLVRLLRTASEHSEAHYWVNMNEEIPTDAVLGGNDPHNCNRSFIGRIMISGQFVPAKVCPNLRRAYAVVNGSEFSSNQYQVLTSSHAAWRRMTDEDDIPYEAIVGGTTSTGEKIYIGRSFISFEEVLYLVPGKVYITNILLFVHRRCIPYIKSNFGIPVFCL</sequence>
<dbReference type="Pfam" id="PF11901">
    <property type="entry name" value="DM9"/>
    <property type="match status" value="1"/>
</dbReference>
<evidence type="ECO:0000256" key="2">
    <source>
        <dbReference type="ARBA" id="ARBA00023043"/>
    </source>
</evidence>
<dbReference type="PROSITE" id="PS50297">
    <property type="entry name" value="ANK_REP_REGION"/>
    <property type="match status" value="3"/>
</dbReference>
<dbReference type="AlphaFoldDB" id="A0A9P0H7X5"/>
<dbReference type="SUPFAM" id="SSF48403">
    <property type="entry name" value="Ankyrin repeat"/>
    <property type="match status" value="1"/>
</dbReference>
<evidence type="ECO:0000256" key="1">
    <source>
        <dbReference type="ARBA" id="ARBA00022737"/>
    </source>
</evidence>
<accession>A0A9P0H7X5</accession>
<proteinExistence type="predicted"/>
<evidence type="ECO:0000256" key="3">
    <source>
        <dbReference type="PROSITE-ProRule" id="PRU00023"/>
    </source>
</evidence>